<keyword evidence="3" id="KW-1185">Reference proteome</keyword>
<accession>A0A967ATA7</accession>
<keyword evidence="1" id="KW-1133">Transmembrane helix</keyword>
<reference evidence="2" key="2">
    <citation type="submission" date="2020-03" db="EMBL/GenBank/DDBJ databases">
        <title>Flavobacteriaceae bacterium strain TP-CH-4, a member of the family Flavobacteriaceae isolated from a deep-sea seamount.</title>
        <authorList>
            <person name="Zhang D.-C."/>
        </authorList>
    </citation>
    <scope>NUCLEOTIDE SEQUENCE</scope>
    <source>
        <strain evidence="2">TP-CH-4</strain>
    </source>
</reference>
<dbReference type="RefSeq" id="WP_152574496.1">
    <property type="nucleotide sequence ID" value="NZ_VIKU02000003.1"/>
</dbReference>
<protein>
    <submittedName>
        <fullName evidence="2">Uncharacterized protein</fullName>
    </submittedName>
</protein>
<feature type="transmembrane region" description="Helical" evidence="1">
    <location>
        <begin position="62"/>
        <end position="83"/>
    </location>
</feature>
<evidence type="ECO:0000313" key="2">
    <source>
        <dbReference type="EMBL" id="NHF59991.1"/>
    </source>
</evidence>
<name>A0A967ATA7_9FLAO</name>
<evidence type="ECO:0000313" key="3">
    <source>
        <dbReference type="Proteomes" id="UP000707206"/>
    </source>
</evidence>
<reference evidence="2" key="1">
    <citation type="submission" date="2019-07" db="EMBL/GenBank/DDBJ databases">
        <authorList>
            <person name="De-Chao Zhang Q."/>
        </authorList>
    </citation>
    <scope>NUCLEOTIDE SEQUENCE</scope>
    <source>
        <strain evidence="2">TP-CH-4</strain>
    </source>
</reference>
<organism evidence="2 3">
    <name type="scientific">Pelagihabitans pacificus</name>
    <dbReference type="NCBI Taxonomy" id="2696054"/>
    <lineage>
        <taxon>Bacteria</taxon>
        <taxon>Pseudomonadati</taxon>
        <taxon>Bacteroidota</taxon>
        <taxon>Flavobacteriia</taxon>
        <taxon>Flavobacteriales</taxon>
        <taxon>Flavobacteriaceae</taxon>
        <taxon>Pelagihabitans</taxon>
    </lineage>
</organism>
<dbReference type="EMBL" id="VIKU02000003">
    <property type="protein sequence ID" value="NHF59991.1"/>
    <property type="molecule type" value="Genomic_DNA"/>
</dbReference>
<sequence length="300" mass="36030">MGKEFNLKNPLKNLNTSFVLSAYPLFSTMINLSFYVILYYFFKSLDKQFVFLENEEFFRFSLYAFLIFFITKYHFTHAIFMVLKGRVNLNTRITVFRNYSEKENLFSRIIVVLAAYGRIQILTDNQIRNESRLARGKLKSVLLEQYLYLDIYNLDVLNLTERQIFVLFENGFKTIENGKYVLDEQVIKNALEEDEQWKYFAKKFINKSDFVVFIVQDKPTENVLWEIMQTMRVKYDYEVLIILDLNYLKEDKLQETMLLLSRNINLNENLIHFINKGDFILDLARIMRGRRKLIEENNLI</sequence>
<proteinExistence type="predicted"/>
<dbReference type="Proteomes" id="UP000707206">
    <property type="component" value="Unassembled WGS sequence"/>
</dbReference>
<keyword evidence="1" id="KW-0812">Transmembrane</keyword>
<evidence type="ECO:0000256" key="1">
    <source>
        <dbReference type="SAM" id="Phobius"/>
    </source>
</evidence>
<feature type="transmembrane region" description="Helical" evidence="1">
    <location>
        <begin position="20"/>
        <end position="42"/>
    </location>
</feature>
<gene>
    <name evidence="2" type="ORF">FK220_011605</name>
</gene>
<dbReference type="AlphaFoldDB" id="A0A967ATA7"/>
<comment type="caution">
    <text evidence="2">The sequence shown here is derived from an EMBL/GenBank/DDBJ whole genome shotgun (WGS) entry which is preliminary data.</text>
</comment>
<keyword evidence="1" id="KW-0472">Membrane</keyword>